<dbReference type="EMBL" id="BARW01008278">
    <property type="protein sequence ID" value="GAI82624.1"/>
    <property type="molecule type" value="Genomic_DNA"/>
</dbReference>
<comment type="caution">
    <text evidence="4">The sequence shown here is derived from an EMBL/GenBank/DDBJ whole genome shotgun (WGS) entry which is preliminary data.</text>
</comment>
<proteinExistence type="predicted"/>
<name>X1TRG6_9ZZZZ</name>
<accession>X1TRG6</accession>
<dbReference type="InterPro" id="IPR017932">
    <property type="entry name" value="GATase_2_dom"/>
</dbReference>
<dbReference type="InterPro" id="IPR029055">
    <property type="entry name" value="Ntn_hydrolases_N"/>
</dbReference>
<keyword evidence="2" id="KW-0315">Glutamine amidotransferase</keyword>
<dbReference type="SUPFAM" id="SSF56235">
    <property type="entry name" value="N-terminal nucleophile aminohydrolases (Ntn hydrolases)"/>
    <property type="match status" value="1"/>
</dbReference>
<dbReference type="GO" id="GO:0016740">
    <property type="term" value="F:transferase activity"/>
    <property type="evidence" value="ECO:0007669"/>
    <property type="project" value="UniProtKB-KW"/>
</dbReference>
<dbReference type="PROSITE" id="PS51278">
    <property type="entry name" value="GATASE_TYPE_2"/>
    <property type="match status" value="1"/>
</dbReference>
<evidence type="ECO:0000256" key="1">
    <source>
        <dbReference type="ARBA" id="ARBA00022679"/>
    </source>
</evidence>
<dbReference type="AlphaFoldDB" id="X1TRG6"/>
<evidence type="ECO:0000259" key="3">
    <source>
        <dbReference type="PROSITE" id="PS51278"/>
    </source>
</evidence>
<organism evidence="4">
    <name type="scientific">marine sediment metagenome</name>
    <dbReference type="NCBI Taxonomy" id="412755"/>
    <lineage>
        <taxon>unclassified sequences</taxon>
        <taxon>metagenomes</taxon>
        <taxon>ecological metagenomes</taxon>
    </lineage>
</organism>
<keyword evidence="1" id="KW-0808">Transferase</keyword>
<evidence type="ECO:0000256" key="2">
    <source>
        <dbReference type="ARBA" id="ARBA00022962"/>
    </source>
</evidence>
<evidence type="ECO:0000313" key="4">
    <source>
        <dbReference type="EMBL" id="GAI82624.1"/>
    </source>
</evidence>
<dbReference type="InterPro" id="IPR000836">
    <property type="entry name" value="PRTase_dom"/>
</dbReference>
<feature type="non-terminal residue" evidence="4">
    <location>
        <position position="1"/>
    </location>
</feature>
<dbReference type="PANTHER" id="PTHR11907">
    <property type="entry name" value="AMIDOPHOSPHORIBOSYLTRANSFERASE"/>
    <property type="match status" value="1"/>
</dbReference>
<dbReference type="CDD" id="cd06223">
    <property type="entry name" value="PRTases_typeI"/>
    <property type="match status" value="1"/>
</dbReference>
<dbReference type="Pfam" id="PF13537">
    <property type="entry name" value="GATase_7"/>
    <property type="match status" value="1"/>
</dbReference>
<dbReference type="Gene3D" id="3.60.20.10">
    <property type="entry name" value="Glutamine Phosphoribosylpyrophosphate, subunit 1, domain 1"/>
    <property type="match status" value="1"/>
</dbReference>
<dbReference type="Gene3D" id="3.40.50.2020">
    <property type="match status" value="1"/>
</dbReference>
<gene>
    <name evidence="4" type="ORF">S12H4_17019</name>
</gene>
<sequence>AFNGTIPNYTEIKQKLEEKGRIFVTNTDTEVIAQLIASIALRTEGWPNILKTASSSLDGSYSLLILTAEGDIYAIRDPLGFKPLCIGELKTEERHHYIISSESCGIDVLGGKLIRDVEPGEIVHLSHQKELHSEILIKSDRTALCQFEFVYFARPDSIIDGVSIAQTRLQLGINLAKNDPLLDDPKFKENAIVVPVPDSGRSVAVGYAQEAKLPYLEGLMKNRYVWRTFIMPGQKNREAAVKEKLNPIKSFIKGKNVIILDDSIVRGTTTTKIINLIREAGAISVNVRISCPPVIKPCYMGIDFPTTSELIAGRFKNLYGEENYIEEIRKKIGADSLRYQTIDDLVSAIGKSKNQLCMA</sequence>
<reference evidence="4" key="1">
    <citation type="journal article" date="2014" name="Front. Microbiol.">
        <title>High frequency of phylogenetically diverse reductive dehalogenase-homologous genes in deep subseafloor sedimentary metagenomes.</title>
        <authorList>
            <person name="Kawai M."/>
            <person name="Futagami T."/>
            <person name="Toyoda A."/>
            <person name="Takaki Y."/>
            <person name="Nishi S."/>
            <person name="Hori S."/>
            <person name="Arai W."/>
            <person name="Tsubouchi T."/>
            <person name="Morono Y."/>
            <person name="Uchiyama I."/>
            <person name="Ito T."/>
            <person name="Fujiyama A."/>
            <person name="Inagaki F."/>
            <person name="Takami H."/>
        </authorList>
    </citation>
    <scope>NUCLEOTIDE SEQUENCE</scope>
    <source>
        <strain evidence="4">Expedition CK06-06</strain>
    </source>
</reference>
<dbReference type="InterPro" id="IPR029057">
    <property type="entry name" value="PRTase-like"/>
</dbReference>
<protein>
    <recommendedName>
        <fullName evidence="3">Glutamine amidotransferase type-2 domain-containing protein</fullName>
    </recommendedName>
</protein>
<feature type="domain" description="Glutamine amidotransferase type-2" evidence="3">
    <location>
        <begin position="1"/>
        <end position="128"/>
    </location>
</feature>
<dbReference type="SUPFAM" id="SSF53271">
    <property type="entry name" value="PRTase-like"/>
    <property type="match status" value="1"/>
</dbReference>
<feature type="non-terminal residue" evidence="4">
    <location>
        <position position="359"/>
    </location>
</feature>